<feature type="transmembrane region" description="Helical" evidence="6">
    <location>
        <begin position="261"/>
        <end position="292"/>
    </location>
</feature>
<feature type="transmembrane region" description="Helical" evidence="6">
    <location>
        <begin position="372"/>
        <end position="392"/>
    </location>
</feature>
<feature type="transmembrane region" description="Helical" evidence="6">
    <location>
        <begin position="304"/>
        <end position="334"/>
    </location>
</feature>
<keyword evidence="3 6" id="KW-0812">Transmembrane</keyword>
<reference evidence="9 10" key="1">
    <citation type="submission" date="2019-11" db="EMBL/GenBank/DDBJ databases">
        <title>FDA dAtabase for Regulatory Grade micrObial Sequences (FDA-ARGOS): Supporting development and validation of Infectious Disease Dx tests.</title>
        <authorList>
            <person name="Turner S."/>
            <person name="Byrd R."/>
            <person name="Tallon L."/>
            <person name="Sadzewicz L."/>
            <person name="Vavikolanu K."/>
            <person name="Mehta A."/>
            <person name="Aluvathingal J."/>
            <person name="Nadendla S."/>
            <person name="Myers T."/>
            <person name="Yan Y."/>
            <person name="Sichtig H."/>
        </authorList>
    </citation>
    <scope>NUCLEOTIDE SEQUENCE [LARGE SCALE GENOMIC DNA]</scope>
    <source>
        <strain evidence="9 10">FDAARGOS_741</strain>
    </source>
</reference>
<feature type="transmembrane region" description="Helical" evidence="6">
    <location>
        <begin position="45"/>
        <end position="61"/>
    </location>
</feature>
<feature type="domain" description="DUF4131" evidence="8">
    <location>
        <begin position="20"/>
        <end position="167"/>
    </location>
</feature>
<sequence length="641" mass="74190">MYYLQLAILALGAVLLNYNFLISMLCIIIFLLITWKNKNLNARKTIICIIVFLAFFIRGAYEQKTNTTHISDEKNIDIILTIDDRIQVNGNYLKGIAKLNKEKVLFTYILKDEKEKTFFKEYFQGGMLKVNADIEDIGEKKNFYSFDYKKYNENKGIFKNVKVNDIKNFEENKGIISKIKIWRISLGNKIHKEISFDKSGYIEALIFGDKAYLEKDEIINYKNLGTSHLLAISGLHLGVLISLIYFILLRLRFSVEIIEKIVFLVIPFYMLISGFSPSVLRAGGMIMLYIIFRKKDMTKLEALLTTFILMLFINPLLIFDIGFELSFLITFCLLMSDDFLSGSKNIFTSGFKISLVSSLASLPILVMNFYTFSYISIISNIFLVPIFSLVIFPLVLISYVVFLFSSTIFNVIFKPILNISFSFFDKIQDLFLNFSPVVIGRHNNYVGVIIFIFILGILIYLNKNKFLLATLGVLLLFFTLLGFSYIGEDKIEEVKIGKGEIYYVRGGRHNLLVNTSNNIQNFYNDFRKKDVEYDIINEYNKMLNYEGKRKIDYLVLTSFKRDKVGYASELAGKDMVNEVIVLDKNKHKLKEIIELAKFKGIKVIEIKENTGFDLGTIKFYYGERQFSVKGKDREFKIEVDD</sequence>
<evidence type="ECO:0000259" key="8">
    <source>
        <dbReference type="Pfam" id="PF13567"/>
    </source>
</evidence>
<dbReference type="GO" id="GO:0005886">
    <property type="term" value="C:plasma membrane"/>
    <property type="evidence" value="ECO:0007669"/>
    <property type="project" value="UniProtKB-SubCell"/>
</dbReference>
<dbReference type="Gene3D" id="3.60.15.10">
    <property type="entry name" value="Ribonuclease Z/Hydroxyacylglutathione hydrolase-like"/>
    <property type="match status" value="1"/>
</dbReference>
<organism evidence="9 10">
    <name type="scientific">Gemella morbillorum</name>
    <dbReference type="NCBI Taxonomy" id="29391"/>
    <lineage>
        <taxon>Bacteria</taxon>
        <taxon>Bacillati</taxon>
        <taxon>Bacillota</taxon>
        <taxon>Bacilli</taxon>
        <taxon>Bacillales</taxon>
        <taxon>Gemellaceae</taxon>
        <taxon>Gemella</taxon>
    </lineage>
</organism>
<evidence type="ECO:0000256" key="5">
    <source>
        <dbReference type="ARBA" id="ARBA00023136"/>
    </source>
</evidence>
<dbReference type="AlphaFoldDB" id="A0AAP9HD81"/>
<dbReference type="Proteomes" id="UP000425411">
    <property type="component" value="Chromosome"/>
</dbReference>
<keyword evidence="10" id="KW-1185">Reference proteome</keyword>
<feature type="transmembrane region" description="Helical" evidence="6">
    <location>
        <begin position="399"/>
        <end position="424"/>
    </location>
</feature>
<keyword evidence="5 6" id="KW-0472">Membrane</keyword>
<dbReference type="InterPro" id="IPR023298">
    <property type="entry name" value="ATPase_P-typ_TM_dom_sf"/>
</dbReference>
<feature type="transmembrane region" description="Helical" evidence="6">
    <location>
        <begin position="229"/>
        <end position="249"/>
    </location>
</feature>
<feature type="transmembrane region" description="Helical" evidence="6">
    <location>
        <begin position="466"/>
        <end position="486"/>
    </location>
</feature>
<dbReference type="RefSeq" id="WP_004631696.1">
    <property type="nucleotide sequence ID" value="NZ_CP046314.1"/>
</dbReference>
<dbReference type="PANTHER" id="PTHR30619:SF7">
    <property type="entry name" value="BETA-LACTAMASE DOMAIN PROTEIN"/>
    <property type="match status" value="1"/>
</dbReference>
<feature type="transmembrane region" description="Helical" evidence="6">
    <location>
        <begin position="346"/>
        <end position="366"/>
    </location>
</feature>
<evidence type="ECO:0000313" key="10">
    <source>
        <dbReference type="Proteomes" id="UP000425411"/>
    </source>
</evidence>
<evidence type="ECO:0000256" key="1">
    <source>
        <dbReference type="ARBA" id="ARBA00004651"/>
    </source>
</evidence>
<dbReference type="InterPro" id="IPR004477">
    <property type="entry name" value="ComEC_N"/>
</dbReference>
<evidence type="ECO:0000256" key="2">
    <source>
        <dbReference type="ARBA" id="ARBA00022475"/>
    </source>
</evidence>
<keyword evidence="2" id="KW-1003">Cell membrane</keyword>
<accession>A0AAP9HD81</accession>
<proteinExistence type="predicted"/>
<dbReference type="Pfam" id="PF03772">
    <property type="entry name" value="Competence"/>
    <property type="match status" value="1"/>
</dbReference>
<dbReference type="SUPFAM" id="SSF81665">
    <property type="entry name" value="Calcium ATPase, transmembrane domain M"/>
    <property type="match status" value="1"/>
</dbReference>
<evidence type="ECO:0000259" key="7">
    <source>
        <dbReference type="Pfam" id="PF03772"/>
    </source>
</evidence>
<comment type="subcellular location">
    <subcellularLocation>
        <location evidence="1">Cell membrane</location>
        <topology evidence="1">Multi-pass membrane protein</topology>
    </subcellularLocation>
</comment>
<keyword evidence="4 6" id="KW-1133">Transmembrane helix</keyword>
<dbReference type="InterPro" id="IPR052159">
    <property type="entry name" value="Competence_DNA_uptake"/>
</dbReference>
<evidence type="ECO:0000256" key="6">
    <source>
        <dbReference type="SAM" id="Phobius"/>
    </source>
</evidence>
<gene>
    <name evidence="9" type="ORF">FOC49_05090</name>
</gene>
<protein>
    <submittedName>
        <fullName evidence="9">DUF4131 domain-containing protein</fullName>
    </submittedName>
</protein>
<dbReference type="PANTHER" id="PTHR30619">
    <property type="entry name" value="DNA INTERNALIZATION/COMPETENCE PROTEIN COMEC/REC2"/>
    <property type="match status" value="1"/>
</dbReference>
<feature type="transmembrane region" description="Helical" evidence="6">
    <location>
        <begin position="444"/>
        <end position="461"/>
    </location>
</feature>
<evidence type="ECO:0000256" key="3">
    <source>
        <dbReference type="ARBA" id="ARBA00022692"/>
    </source>
</evidence>
<evidence type="ECO:0000256" key="4">
    <source>
        <dbReference type="ARBA" id="ARBA00022989"/>
    </source>
</evidence>
<feature type="transmembrane region" description="Helical" evidence="6">
    <location>
        <begin position="6"/>
        <end position="33"/>
    </location>
</feature>
<name>A0AAP9HD81_9BACL</name>
<dbReference type="NCBIfam" id="TIGR00360">
    <property type="entry name" value="ComEC_N-term"/>
    <property type="match status" value="1"/>
</dbReference>
<evidence type="ECO:0000313" key="9">
    <source>
        <dbReference type="EMBL" id="QGS09289.1"/>
    </source>
</evidence>
<dbReference type="EMBL" id="CP046314">
    <property type="protein sequence ID" value="QGS09289.1"/>
    <property type="molecule type" value="Genomic_DNA"/>
</dbReference>
<dbReference type="Pfam" id="PF13567">
    <property type="entry name" value="DUF4131"/>
    <property type="match status" value="1"/>
</dbReference>
<feature type="domain" description="ComEC/Rec2-related protein" evidence="7">
    <location>
        <begin position="205"/>
        <end position="461"/>
    </location>
</feature>
<dbReference type="InterPro" id="IPR036866">
    <property type="entry name" value="RibonucZ/Hydroxyglut_hydro"/>
</dbReference>
<dbReference type="InterPro" id="IPR025405">
    <property type="entry name" value="DUF4131"/>
</dbReference>